<name>A0A6A6WQM1_9PLEO</name>
<evidence type="ECO:0000313" key="2">
    <source>
        <dbReference type="Proteomes" id="UP000799757"/>
    </source>
</evidence>
<dbReference type="OrthoDB" id="2851338at2759"/>
<protein>
    <recommendedName>
        <fullName evidence="3">EthD domain-containing protein</fullName>
    </recommendedName>
</protein>
<dbReference type="AlphaFoldDB" id="A0A6A6WQM1"/>
<proteinExistence type="predicted"/>
<evidence type="ECO:0008006" key="3">
    <source>
        <dbReference type="Google" id="ProtNLM"/>
    </source>
</evidence>
<reference evidence="1" key="1">
    <citation type="journal article" date="2020" name="Stud. Mycol.">
        <title>101 Dothideomycetes genomes: a test case for predicting lifestyles and emergence of pathogens.</title>
        <authorList>
            <person name="Haridas S."/>
            <person name="Albert R."/>
            <person name="Binder M."/>
            <person name="Bloem J."/>
            <person name="Labutti K."/>
            <person name="Salamov A."/>
            <person name="Andreopoulos B."/>
            <person name="Baker S."/>
            <person name="Barry K."/>
            <person name="Bills G."/>
            <person name="Bluhm B."/>
            <person name="Cannon C."/>
            <person name="Castanera R."/>
            <person name="Culley D."/>
            <person name="Daum C."/>
            <person name="Ezra D."/>
            <person name="Gonzalez J."/>
            <person name="Henrissat B."/>
            <person name="Kuo A."/>
            <person name="Liang C."/>
            <person name="Lipzen A."/>
            <person name="Lutzoni F."/>
            <person name="Magnuson J."/>
            <person name="Mondo S."/>
            <person name="Nolan M."/>
            <person name="Ohm R."/>
            <person name="Pangilinan J."/>
            <person name="Park H.-J."/>
            <person name="Ramirez L."/>
            <person name="Alfaro M."/>
            <person name="Sun H."/>
            <person name="Tritt A."/>
            <person name="Yoshinaga Y."/>
            <person name="Zwiers L.-H."/>
            <person name="Turgeon B."/>
            <person name="Goodwin S."/>
            <person name="Spatafora J."/>
            <person name="Crous P."/>
            <person name="Grigoriev I."/>
        </authorList>
    </citation>
    <scope>NUCLEOTIDE SEQUENCE</scope>
    <source>
        <strain evidence="1">CBS 109.77</strain>
    </source>
</reference>
<keyword evidence="2" id="KW-1185">Reference proteome</keyword>
<dbReference type="Gene3D" id="3.30.70.100">
    <property type="match status" value="1"/>
</dbReference>
<gene>
    <name evidence="1" type="ORF">K505DRAFT_422566</name>
</gene>
<organism evidence="1 2">
    <name type="scientific">Melanomma pulvis-pyrius CBS 109.77</name>
    <dbReference type="NCBI Taxonomy" id="1314802"/>
    <lineage>
        <taxon>Eukaryota</taxon>
        <taxon>Fungi</taxon>
        <taxon>Dikarya</taxon>
        <taxon>Ascomycota</taxon>
        <taxon>Pezizomycotina</taxon>
        <taxon>Dothideomycetes</taxon>
        <taxon>Pleosporomycetidae</taxon>
        <taxon>Pleosporales</taxon>
        <taxon>Melanommataceae</taxon>
        <taxon>Melanomma</taxon>
    </lineage>
</organism>
<dbReference type="SUPFAM" id="SSF54909">
    <property type="entry name" value="Dimeric alpha+beta barrel"/>
    <property type="match status" value="1"/>
</dbReference>
<sequence>MPPGVLWVSSRTLSASLPASKLCTWYESTHIPEVLALPGIPRAARYEAHPKPPGPSTYSSEAPWLTVYEMPDVEYRETSEFKSLDGQSEPRKELLEGVFRKARFDTRFYEGVQEFGADAVTGPANLLISAALQPAAGQDADFDAWYRQEHLHLLSKCPGYRRSRRFKVVNATVLDKFERREPEVPQYLALHEFDGEDFPMEALGGTAGTEWAKKVMGNLNREEVGWYRLKREYREKDGAKV</sequence>
<dbReference type="InterPro" id="IPR011008">
    <property type="entry name" value="Dimeric_a/b-barrel"/>
</dbReference>
<evidence type="ECO:0000313" key="1">
    <source>
        <dbReference type="EMBL" id="KAF2786211.1"/>
    </source>
</evidence>
<dbReference type="EMBL" id="MU002518">
    <property type="protein sequence ID" value="KAF2786211.1"/>
    <property type="molecule type" value="Genomic_DNA"/>
</dbReference>
<accession>A0A6A6WQM1</accession>
<dbReference type="Proteomes" id="UP000799757">
    <property type="component" value="Unassembled WGS sequence"/>
</dbReference>